<accession>A0A816ANA1</accession>
<evidence type="ECO:0000313" key="3">
    <source>
        <dbReference type="EMBL" id="CAF4283916.1"/>
    </source>
</evidence>
<comment type="caution">
    <text evidence="2">The sequence shown here is derived from an EMBL/GenBank/DDBJ whole genome shotgun (WGS) entry which is preliminary data.</text>
</comment>
<name>A0A816ANA1_9BILA</name>
<dbReference type="Proteomes" id="UP000682733">
    <property type="component" value="Unassembled WGS sequence"/>
</dbReference>
<evidence type="ECO:0000313" key="2">
    <source>
        <dbReference type="EMBL" id="CAF1597144.1"/>
    </source>
</evidence>
<keyword evidence="5" id="KW-1185">Reference proteome</keyword>
<dbReference type="Proteomes" id="UP000681722">
    <property type="component" value="Unassembled WGS sequence"/>
</dbReference>
<evidence type="ECO:0000313" key="5">
    <source>
        <dbReference type="Proteomes" id="UP000663829"/>
    </source>
</evidence>
<dbReference type="EMBL" id="CAJOBA010055469">
    <property type="protein sequence ID" value="CAF4283916.1"/>
    <property type="molecule type" value="Genomic_DNA"/>
</dbReference>
<dbReference type="AlphaFoldDB" id="A0A816ANA1"/>
<organism evidence="2 5">
    <name type="scientific">Didymodactylos carnosus</name>
    <dbReference type="NCBI Taxonomy" id="1234261"/>
    <lineage>
        <taxon>Eukaryota</taxon>
        <taxon>Metazoa</taxon>
        <taxon>Spiralia</taxon>
        <taxon>Gnathifera</taxon>
        <taxon>Rotifera</taxon>
        <taxon>Eurotatoria</taxon>
        <taxon>Bdelloidea</taxon>
        <taxon>Philodinida</taxon>
        <taxon>Philodinidae</taxon>
        <taxon>Didymodactylos</taxon>
    </lineage>
</organism>
<reference evidence="2" key="1">
    <citation type="submission" date="2021-02" db="EMBL/GenBank/DDBJ databases">
        <authorList>
            <person name="Nowell W R."/>
        </authorList>
    </citation>
    <scope>NUCLEOTIDE SEQUENCE</scope>
</reference>
<dbReference type="Proteomes" id="UP000663829">
    <property type="component" value="Unassembled WGS sequence"/>
</dbReference>
<feature type="non-terminal residue" evidence="2">
    <location>
        <position position="199"/>
    </location>
</feature>
<proteinExistence type="predicted"/>
<dbReference type="EMBL" id="CAJNOQ010034904">
    <property type="protein sequence ID" value="CAF1597144.1"/>
    <property type="molecule type" value="Genomic_DNA"/>
</dbReference>
<dbReference type="EMBL" id="CAJNOK010033492">
    <property type="protein sequence ID" value="CAF1494877.1"/>
    <property type="molecule type" value="Genomic_DNA"/>
</dbReference>
<gene>
    <name evidence="2" type="ORF">GPM918_LOCUS42172</name>
    <name evidence="1" type="ORF">OVA965_LOCUS36673</name>
    <name evidence="4" type="ORF">SRO942_LOCUS43361</name>
    <name evidence="3" type="ORF">TMI583_LOCUS37695</name>
</gene>
<protein>
    <submittedName>
        <fullName evidence="2">Uncharacterized protein</fullName>
    </submittedName>
</protein>
<dbReference type="Proteomes" id="UP000677228">
    <property type="component" value="Unassembled WGS sequence"/>
</dbReference>
<evidence type="ECO:0000313" key="1">
    <source>
        <dbReference type="EMBL" id="CAF1494877.1"/>
    </source>
</evidence>
<dbReference type="EMBL" id="CAJOBC010101214">
    <property type="protein sequence ID" value="CAF4472347.1"/>
    <property type="molecule type" value="Genomic_DNA"/>
</dbReference>
<evidence type="ECO:0000313" key="4">
    <source>
        <dbReference type="EMBL" id="CAF4472347.1"/>
    </source>
</evidence>
<feature type="non-terminal residue" evidence="2">
    <location>
        <position position="1"/>
    </location>
</feature>
<sequence>MNKRKSIDSSSVFLSTNCCPSSSNTTPTVSTAVTCCQPFYTLDNSSSRTTNPRIQTRQQRLHRQKLESTFDQHLKFLYAQLCEFQQQPSSTNVVYNHDYEEQLQTLFDKYQLDCLRLKAHYKIENERINKRYDNEIKQSQQTYLMKKYELKELLLDRLKRKRKLLEQDKYSIDIHSKSFDYKTYPLIGGNCISTKAYNF</sequence>
<dbReference type="OrthoDB" id="9997428at2759"/>